<keyword evidence="8 14" id="KW-1133">Transmembrane helix</keyword>
<evidence type="ECO:0000256" key="12">
    <source>
        <dbReference type="ARBA" id="ARBA00023136"/>
    </source>
</evidence>
<dbReference type="InterPro" id="IPR036396">
    <property type="entry name" value="Cyt_P450_sf"/>
</dbReference>
<keyword evidence="11" id="KW-0503">Monooxygenase</keyword>
<comment type="caution">
    <text evidence="15">The sequence shown here is derived from an EMBL/GenBank/DDBJ whole genome shotgun (WGS) entry which is preliminary data.</text>
</comment>
<keyword evidence="9" id="KW-0560">Oxidoreductase</keyword>
<dbReference type="AlphaFoldDB" id="A0A8H6YMW6"/>
<evidence type="ECO:0000256" key="10">
    <source>
        <dbReference type="ARBA" id="ARBA00023004"/>
    </source>
</evidence>
<dbReference type="PRINTS" id="PR00385">
    <property type="entry name" value="P450"/>
</dbReference>
<evidence type="ECO:0000256" key="2">
    <source>
        <dbReference type="ARBA" id="ARBA00004370"/>
    </source>
</evidence>
<evidence type="ECO:0000256" key="7">
    <source>
        <dbReference type="ARBA" id="ARBA00022723"/>
    </source>
</evidence>
<evidence type="ECO:0000313" key="16">
    <source>
        <dbReference type="Proteomes" id="UP000620124"/>
    </source>
</evidence>
<evidence type="ECO:0000256" key="11">
    <source>
        <dbReference type="ARBA" id="ARBA00023033"/>
    </source>
</evidence>
<organism evidence="15 16">
    <name type="scientific">Mycena venus</name>
    <dbReference type="NCBI Taxonomy" id="2733690"/>
    <lineage>
        <taxon>Eukaryota</taxon>
        <taxon>Fungi</taxon>
        <taxon>Dikarya</taxon>
        <taxon>Basidiomycota</taxon>
        <taxon>Agaricomycotina</taxon>
        <taxon>Agaricomycetes</taxon>
        <taxon>Agaricomycetidae</taxon>
        <taxon>Agaricales</taxon>
        <taxon>Marasmiineae</taxon>
        <taxon>Mycenaceae</taxon>
        <taxon>Mycena</taxon>
    </lineage>
</organism>
<dbReference type="GO" id="GO:0004497">
    <property type="term" value="F:monooxygenase activity"/>
    <property type="evidence" value="ECO:0007669"/>
    <property type="project" value="UniProtKB-KW"/>
</dbReference>
<dbReference type="GO" id="GO:0005506">
    <property type="term" value="F:iron ion binding"/>
    <property type="evidence" value="ECO:0007669"/>
    <property type="project" value="InterPro"/>
</dbReference>
<evidence type="ECO:0000256" key="14">
    <source>
        <dbReference type="SAM" id="Phobius"/>
    </source>
</evidence>
<proteinExistence type="inferred from homology"/>
<evidence type="ECO:0000256" key="6">
    <source>
        <dbReference type="ARBA" id="ARBA00022692"/>
    </source>
</evidence>
<comment type="similarity">
    <text evidence="4">Belongs to the cytochrome P450 family.</text>
</comment>
<evidence type="ECO:0000313" key="15">
    <source>
        <dbReference type="EMBL" id="KAF7362903.1"/>
    </source>
</evidence>
<name>A0A8H6YMW6_9AGAR</name>
<dbReference type="Proteomes" id="UP000620124">
    <property type="component" value="Unassembled WGS sequence"/>
</dbReference>
<gene>
    <name evidence="15" type="ORF">MVEN_00640900</name>
</gene>
<keyword evidence="5 13" id="KW-0349">Heme</keyword>
<evidence type="ECO:0000256" key="5">
    <source>
        <dbReference type="ARBA" id="ARBA00022617"/>
    </source>
</evidence>
<keyword evidence="12 14" id="KW-0472">Membrane</keyword>
<dbReference type="GO" id="GO:0016705">
    <property type="term" value="F:oxidoreductase activity, acting on paired donors, with incorporation or reduction of molecular oxygen"/>
    <property type="evidence" value="ECO:0007669"/>
    <property type="project" value="InterPro"/>
</dbReference>
<evidence type="ECO:0000256" key="9">
    <source>
        <dbReference type="ARBA" id="ARBA00023002"/>
    </source>
</evidence>
<dbReference type="OrthoDB" id="1470350at2759"/>
<dbReference type="Gene3D" id="1.10.630.10">
    <property type="entry name" value="Cytochrome P450"/>
    <property type="match status" value="1"/>
</dbReference>
<evidence type="ECO:0000256" key="8">
    <source>
        <dbReference type="ARBA" id="ARBA00022989"/>
    </source>
</evidence>
<feature type="transmembrane region" description="Helical" evidence="14">
    <location>
        <begin position="56"/>
        <end position="75"/>
    </location>
</feature>
<dbReference type="SUPFAM" id="SSF48264">
    <property type="entry name" value="Cytochrome P450"/>
    <property type="match status" value="1"/>
</dbReference>
<dbReference type="EMBL" id="JACAZI010000004">
    <property type="protein sequence ID" value="KAF7362903.1"/>
    <property type="molecule type" value="Genomic_DNA"/>
</dbReference>
<dbReference type="GO" id="GO:0020037">
    <property type="term" value="F:heme binding"/>
    <property type="evidence" value="ECO:0007669"/>
    <property type="project" value="InterPro"/>
</dbReference>
<dbReference type="InterPro" id="IPR050121">
    <property type="entry name" value="Cytochrome_P450_monoxygenase"/>
</dbReference>
<keyword evidence="10 13" id="KW-0408">Iron</keyword>
<reference evidence="15" key="1">
    <citation type="submission" date="2020-05" db="EMBL/GenBank/DDBJ databases">
        <title>Mycena genomes resolve the evolution of fungal bioluminescence.</title>
        <authorList>
            <person name="Tsai I.J."/>
        </authorList>
    </citation>
    <scope>NUCLEOTIDE SEQUENCE</scope>
    <source>
        <strain evidence="15">CCC161011</strain>
    </source>
</reference>
<dbReference type="InterPro" id="IPR002401">
    <property type="entry name" value="Cyt_P450_E_grp-I"/>
</dbReference>
<evidence type="ECO:0000256" key="13">
    <source>
        <dbReference type="PIRSR" id="PIRSR602401-1"/>
    </source>
</evidence>
<comment type="subcellular location">
    <subcellularLocation>
        <location evidence="2">Membrane</location>
    </subcellularLocation>
</comment>
<evidence type="ECO:0000256" key="1">
    <source>
        <dbReference type="ARBA" id="ARBA00001971"/>
    </source>
</evidence>
<accession>A0A8H6YMW6</accession>
<evidence type="ECO:0000256" key="3">
    <source>
        <dbReference type="ARBA" id="ARBA00004721"/>
    </source>
</evidence>
<dbReference type="PANTHER" id="PTHR24305">
    <property type="entry name" value="CYTOCHROME P450"/>
    <property type="match status" value="1"/>
</dbReference>
<comment type="cofactor">
    <cofactor evidence="1 13">
        <name>heme</name>
        <dbReference type="ChEBI" id="CHEBI:30413"/>
    </cofactor>
</comment>
<dbReference type="Pfam" id="PF00067">
    <property type="entry name" value="p450"/>
    <property type="match status" value="1"/>
</dbReference>
<evidence type="ECO:0000256" key="4">
    <source>
        <dbReference type="ARBA" id="ARBA00010617"/>
    </source>
</evidence>
<feature type="transmembrane region" description="Helical" evidence="14">
    <location>
        <begin position="267"/>
        <end position="288"/>
    </location>
</feature>
<keyword evidence="7 13" id="KW-0479">Metal-binding</keyword>
<feature type="binding site" description="axial binding residue" evidence="13">
    <location>
        <position position="516"/>
    </location>
    <ligand>
        <name>heme</name>
        <dbReference type="ChEBI" id="CHEBI:30413"/>
    </ligand>
    <ligandPart>
        <name>Fe</name>
        <dbReference type="ChEBI" id="CHEBI:18248"/>
    </ligandPart>
</feature>
<sequence length="577" mass="64510">MSRSGSQTYSWLTADFIYFELVSFFENKRATWTEPTLLPCFPRRNSTLHHLTKSSWSPFLPIAATGAGAILLYLVRYISYKLSVRGKLPIAPRSEASWWLGHDYLVAKNEVGVEYGRWTRMLGPVFRIKSALWQDDVVIISDHAAVKHIFGQAYTYIKSPALQPIVVKVVGRGVVWAEGDEHKFQRKMISPAFSISAVKKMAPHVMTCVERLIQRMQNDCTSGGVFNLCDYIPAVTLEIIGTVAFSYDFGPESPEGKAILDAWHTDVTLFSSFAGFLAPIVIGVAPWITKLPIKALTEDGTAKKVIHQVGRKMLQEPPNLDRTDMFSILVRESWQGKLRPDAGRRLDDATLLDNILTFFMAGFETTSSTIQFILHDLSQHSEVQRKLRQEILAADSSDIDVIESLPYLDAITREGLRLHPSVRDTHRTAIHDDVIPLKNPVTLSNGETVTSLPVKAGEGFIIPFHVLNTDPTVWGPDADQFIPERWLKDGSNPPADELPHGPWGNVSNFVDGPRYCIGWRLAVQEIKLITAAIVKNFELKDTGATVKKFISPGCATLHRRQGRLPPARDCSDSPLDR</sequence>
<keyword evidence="16" id="KW-1185">Reference proteome</keyword>
<dbReference type="PRINTS" id="PR00463">
    <property type="entry name" value="EP450I"/>
</dbReference>
<protein>
    <submittedName>
        <fullName evidence="15">Cytochrome P450</fullName>
    </submittedName>
</protein>
<dbReference type="InterPro" id="IPR001128">
    <property type="entry name" value="Cyt_P450"/>
</dbReference>
<dbReference type="GO" id="GO:0016020">
    <property type="term" value="C:membrane"/>
    <property type="evidence" value="ECO:0007669"/>
    <property type="project" value="UniProtKB-SubCell"/>
</dbReference>
<keyword evidence="6 14" id="KW-0812">Transmembrane</keyword>
<comment type="pathway">
    <text evidence="3">Secondary metabolite biosynthesis; terpenoid biosynthesis.</text>
</comment>
<dbReference type="PANTHER" id="PTHR24305:SF166">
    <property type="entry name" value="CYTOCHROME P450 12A4, MITOCHONDRIAL-RELATED"/>
    <property type="match status" value="1"/>
</dbReference>